<reference evidence="5 6" key="1">
    <citation type="submission" date="2023-07" db="EMBL/GenBank/DDBJ databases">
        <title>Genomic Encyclopedia of Type Strains, Phase IV (KMG-IV): sequencing the most valuable type-strain genomes for metagenomic binning, comparative biology and taxonomic classification.</title>
        <authorList>
            <person name="Goeker M."/>
        </authorList>
    </citation>
    <scope>NUCLEOTIDE SEQUENCE [LARGE SCALE GENOMIC DNA]</scope>
    <source>
        <strain evidence="5 6">DSM 19013</strain>
    </source>
</reference>
<dbReference type="PANTHER" id="PTHR34698:SF2">
    <property type="entry name" value="5-OXOPROLINASE SUBUNIT B"/>
    <property type="match status" value="1"/>
</dbReference>
<evidence type="ECO:0000259" key="4">
    <source>
        <dbReference type="SMART" id="SM00796"/>
    </source>
</evidence>
<proteinExistence type="predicted"/>
<dbReference type="GO" id="GO:0004860">
    <property type="term" value="F:protein kinase inhibitor activity"/>
    <property type="evidence" value="ECO:0007669"/>
    <property type="project" value="UniProtKB-KW"/>
</dbReference>
<evidence type="ECO:0000256" key="3">
    <source>
        <dbReference type="ARBA" id="ARBA00022840"/>
    </source>
</evidence>
<keyword evidence="6" id="KW-1185">Reference proteome</keyword>
<comment type="caution">
    <text evidence="5">The sequence shown here is derived from an EMBL/GenBank/DDBJ whole genome shotgun (WGS) entry which is preliminary data.</text>
</comment>
<sequence length="250" mass="26452">MSAALPAAAVPDPRILDAGEAALVVEFGASVDPAISDRVLALDDALEADRPEGIAETVPTYRSLMIHYDPLVLDREILAGHVRRLTGRAPERAGGAARWVLPCCYDSPHGEDVEEVAQRIGRTPGEVVALHAAATYRVYMYGFAPGFAYCGGLPEALAVPRRASPRPPHPTNAVMIGGGLAAVATVAMPTGWYVLGATPCKFYAPERAESFFVRPGDTLRFEAVDAAAFSSIAAREAAGERTARREEGPA</sequence>
<dbReference type="InterPro" id="IPR029000">
    <property type="entry name" value="Cyclophilin-like_dom_sf"/>
</dbReference>
<accession>A0ABU0HY12</accession>
<evidence type="ECO:0000313" key="6">
    <source>
        <dbReference type="Proteomes" id="UP001231124"/>
    </source>
</evidence>
<dbReference type="InterPro" id="IPR003833">
    <property type="entry name" value="CT_C_D"/>
</dbReference>
<keyword evidence="5" id="KW-0649">Protein kinase inhibitor</keyword>
<dbReference type="SMART" id="SM00796">
    <property type="entry name" value="AHS1"/>
    <property type="match status" value="1"/>
</dbReference>
<name>A0ABU0HY12_9HYPH</name>
<dbReference type="InterPro" id="IPR010016">
    <property type="entry name" value="PxpB"/>
</dbReference>
<gene>
    <name evidence="5" type="ORF">QO012_001697</name>
</gene>
<evidence type="ECO:0000313" key="5">
    <source>
        <dbReference type="EMBL" id="MDQ0447201.1"/>
    </source>
</evidence>
<dbReference type="SUPFAM" id="SSF160467">
    <property type="entry name" value="PH0987 N-terminal domain-like"/>
    <property type="match status" value="1"/>
</dbReference>
<dbReference type="PANTHER" id="PTHR34698">
    <property type="entry name" value="5-OXOPROLINASE SUBUNIT B"/>
    <property type="match status" value="1"/>
</dbReference>
<organism evidence="5 6">
    <name type="scientific">Methylobacterium aerolatum</name>
    <dbReference type="NCBI Taxonomy" id="418708"/>
    <lineage>
        <taxon>Bacteria</taxon>
        <taxon>Pseudomonadati</taxon>
        <taxon>Pseudomonadota</taxon>
        <taxon>Alphaproteobacteria</taxon>
        <taxon>Hyphomicrobiales</taxon>
        <taxon>Methylobacteriaceae</taxon>
        <taxon>Methylobacterium</taxon>
    </lineage>
</organism>
<dbReference type="SUPFAM" id="SSF50891">
    <property type="entry name" value="Cyclophilin-like"/>
    <property type="match status" value="1"/>
</dbReference>
<evidence type="ECO:0000256" key="1">
    <source>
        <dbReference type="ARBA" id="ARBA00022741"/>
    </source>
</evidence>
<keyword evidence="1" id="KW-0547">Nucleotide-binding</keyword>
<dbReference type="RefSeq" id="WP_238206870.1">
    <property type="nucleotide sequence ID" value="NZ_BPQE01000031.1"/>
</dbReference>
<protein>
    <submittedName>
        <fullName evidence="5">KipI family sensor histidine kinase inhibitor</fullName>
    </submittedName>
</protein>
<dbReference type="EMBL" id="JAUSVP010000004">
    <property type="protein sequence ID" value="MDQ0447201.1"/>
    <property type="molecule type" value="Genomic_DNA"/>
</dbReference>
<dbReference type="Proteomes" id="UP001231124">
    <property type="component" value="Unassembled WGS sequence"/>
</dbReference>
<keyword evidence="2" id="KW-0378">Hydrolase</keyword>
<dbReference type="Gene3D" id="2.40.100.10">
    <property type="entry name" value="Cyclophilin-like"/>
    <property type="match status" value="1"/>
</dbReference>
<evidence type="ECO:0000256" key="2">
    <source>
        <dbReference type="ARBA" id="ARBA00022801"/>
    </source>
</evidence>
<dbReference type="Pfam" id="PF02682">
    <property type="entry name" value="CT_C_D"/>
    <property type="match status" value="1"/>
</dbReference>
<dbReference type="Gene3D" id="3.30.1360.40">
    <property type="match status" value="1"/>
</dbReference>
<feature type="domain" description="Carboxyltransferase" evidence="4">
    <location>
        <begin position="13"/>
        <end position="213"/>
    </location>
</feature>
<keyword evidence="3" id="KW-0067">ATP-binding</keyword>